<gene>
    <name evidence="7" type="ORF">UFOPK2237_00728</name>
</gene>
<proteinExistence type="inferred from homology"/>
<dbReference type="InterPro" id="IPR011114">
    <property type="entry name" value="RuvA_C"/>
</dbReference>
<dbReference type="HAMAP" id="MF_00031">
    <property type="entry name" value="DNA_HJ_migration_RuvA"/>
    <property type="match status" value="1"/>
</dbReference>
<dbReference type="GO" id="GO:0009378">
    <property type="term" value="F:four-way junction helicase activity"/>
    <property type="evidence" value="ECO:0007669"/>
    <property type="project" value="InterPro"/>
</dbReference>
<evidence type="ECO:0000256" key="1">
    <source>
        <dbReference type="ARBA" id="ARBA00022490"/>
    </source>
</evidence>
<protein>
    <submittedName>
        <fullName evidence="7">Unannotated protein</fullName>
    </submittedName>
</protein>
<dbReference type="InterPro" id="IPR000085">
    <property type="entry name" value="RuvA"/>
</dbReference>
<dbReference type="InterPro" id="IPR012340">
    <property type="entry name" value="NA-bd_OB-fold"/>
</dbReference>
<dbReference type="GO" id="GO:0005524">
    <property type="term" value="F:ATP binding"/>
    <property type="evidence" value="ECO:0007669"/>
    <property type="project" value="InterPro"/>
</dbReference>
<keyword evidence="2" id="KW-0227">DNA damage</keyword>
<organism evidence="7">
    <name type="scientific">freshwater metagenome</name>
    <dbReference type="NCBI Taxonomy" id="449393"/>
    <lineage>
        <taxon>unclassified sequences</taxon>
        <taxon>metagenomes</taxon>
        <taxon>ecological metagenomes</taxon>
    </lineage>
</organism>
<evidence type="ECO:0000256" key="3">
    <source>
        <dbReference type="ARBA" id="ARBA00023125"/>
    </source>
</evidence>
<dbReference type="Pfam" id="PF14520">
    <property type="entry name" value="HHH_5"/>
    <property type="match status" value="1"/>
</dbReference>
<keyword evidence="3" id="KW-0238">DNA-binding</keyword>
<dbReference type="Gene3D" id="1.10.8.10">
    <property type="entry name" value="DNA helicase RuvA subunit, C-terminal domain"/>
    <property type="match status" value="1"/>
</dbReference>
<dbReference type="GO" id="GO:0003677">
    <property type="term" value="F:DNA binding"/>
    <property type="evidence" value="ECO:0007669"/>
    <property type="project" value="UniProtKB-KW"/>
</dbReference>
<dbReference type="InterPro" id="IPR010994">
    <property type="entry name" value="RuvA_2-like"/>
</dbReference>
<evidence type="ECO:0000259" key="6">
    <source>
        <dbReference type="Pfam" id="PF07499"/>
    </source>
</evidence>
<evidence type="ECO:0000256" key="2">
    <source>
        <dbReference type="ARBA" id="ARBA00022763"/>
    </source>
</evidence>
<evidence type="ECO:0000313" key="7">
    <source>
        <dbReference type="EMBL" id="CAB4654827.1"/>
    </source>
</evidence>
<feature type="domain" description="DNA helicase Holliday junction RuvA type" evidence="5">
    <location>
        <begin position="1"/>
        <end position="61"/>
    </location>
</feature>
<dbReference type="SUPFAM" id="SSF50249">
    <property type="entry name" value="Nucleic acid-binding proteins"/>
    <property type="match status" value="1"/>
</dbReference>
<accession>A0A6J6KYF2</accession>
<keyword evidence="1" id="KW-0963">Cytoplasm</keyword>
<sequence length="198" mass="21149">MISSLRGPVLEIRLDSLVIGVGGVGMTVMCSPDTISQARTDQEITLFTSLIVREDSLTLFGFANSENREMFEVVQGVSGFGPKLAFTILSSLPADELRTAIGNEDVARLKQTPGVGAKGAQRLVLELKDRIGTPSSGAKRSSSKEAQWQIQVEQGLLGLGWSPRDAQRAITAVIEEGVTDSQATPELLRRALQILAGA</sequence>
<evidence type="ECO:0000259" key="5">
    <source>
        <dbReference type="Pfam" id="PF01330"/>
    </source>
</evidence>
<feature type="domain" description="Holliday junction DNA helicase RuvA C-terminal" evidence="6">
    <location>
        <begin position="151"/>
        <end position="195"/>
    </location>
</feature>
<reference evidence="7" key="1">
    <citation type="submission" date="2020-05" db="EMBL/GenBank/DDBJ databases">
        <authorList>
            <person name="Chiriac C."/>
            <person name="Salcher M."/>
            <person name="Ghai R."/>
            <person name="Kavagutti S V."/>
        </authorList>
    </citation>
    <scope>NUCLEOTIDE SEQUENCE</scope>
</reference>
<dbReference type="EMBL" id="CAEZWI010000081">
    <property type="protein sequence ID" value="CAB4654827.1"/>
    <property type="molecule type" value="Genomic_DNA"/>
</dbReference>
<dbReference type="AlphaFoldDB" id="A0A6J6KYF2"/>
<dbReference type="GO" id="GO:0009379">
    <property type="term" value="C:Holliday junction helicase complex"/>
    <property type="evidence" value="ECO:0007669"/>
    <property type="project" value="InterPro"/>
</dbReference>
<name>A0A6J6KYF2_9ZZZZ</name>
<dbReference type="Pfam" id="PF01330">
    <property type="entry name" value="RuvA_N"/>
    <property type="match status" value="1"/>
</dbReference>
<dbReference type="SUPFAM" id="SSF47781">
    <property type="entry name" value="RuvA domain 2-like"/>
    <property type="match status" value="1"/>
</dbReference>
<dbReference type="InterPro" id="IPR036267">
    <property type="entry name" value="RuvA_C_sf"/>
</dbReference>
<dbReference type="InterPro" id="IPR013849">
    <property type="entry name" value="DNA_helicase_Holl-junc_RuvA_I"/>
</dbReference>
<dbReference type="Gene3D" id="1.10.150.20">
    <property type="entry name" value="5' to 3' exonuclease, C-terminal subdomain"/>
    <property type="match status" value="1"/>
</dbReference>
<dbReference type="GO" id="GO:0006281">
    <property type="term" value="P:DNA repair"/>
    <property type="evidence" value="ECO:0007669"/>
    <property type="project" value="UniProtKB-KW"/>
</dbReference>
<dbReference type="Pfam" id="PF07499">
    <property type="entry name" value="RuvA_C"/>
    <property type="match status" value="1"/>
</dbReference>
<dbReference type="NCBIfam" id="TIGR00084">
    <property type="entry name" value="ruvA"/>
    <property type="match status" value="1"/>
</dbReference>
<dbReference type="SUPFAM" id="SSF46929">
    <property type="entry name" value="DNA helicase RuvA subunit, C-terminal domain"/>
    <property type="match status" value="1"/>
</dbReference>
<dbReference type="GO" id="GO:0006310">
    <property type="term" value="P:DNA recombination"/>
    <property type="evidence" value="ECO:0007669"/>
    <property type="project" value="InterPro"/>
</dbReference>
<dbReference type="Gene3D" id="2.40.50.140">
    <property type="entry name" value="Nucleic acid-binding proteins"/>
    <property type="match status" value="1"/>
</dbReference>
<keyword evidence="4" id="KW-0234">DNA repair</keyword>
<evidence type="ECO:0000256" key="4">
    <source>
        <dbReference type="ARBA" id="ARBA00023204"/>
    </source>
</evidence>